<feature type="transmembrane region" description="Helical" evidence="1">
    <location>
        <begin position="12"/>
        <end position="32"/>
    </location>
</feature>
<evidence type="ECO:0000259" key="2">
    <source>
        <dbReference type="PROSITE" id="PS50883"/>
    </source>
</evidence>
<dbReference type="InterPro" id="IPR050706">
    <property type="entry name" value="Cyclic-di-GMP_PDE-like"/>
</dbReference>
<reference evidence="4 5" key="1">
    <citation type="submission" date="2019-03" db="EMBL/GenBank/DDBJ databases">
        <title>Genomic Encyclopedia of Type Strains, Phase IV (KMG-IV): sequencing the most valuable type-strain genomes for metagenomic binning, comparative biology and taxonomic classification.</title>
        <authorList>
            <person name="Goeker M."/>
        </authorList>
    </citation>
    <scope>NUCLEOTIDE SEQUENCE [LARGE SCALE GENOMIC DNA]</scope>
    <source>
        <strain evidence="4 5">DSM 100451</strain>
    </source>
</reference>
<proteinExistence type="predicted"/>
<dbReference type="PROSITE" id="PS50887">
    <property type="entry name" value="GGDEF"/>
    <property type="match status" value="1"/>
</dbReference>
<sequence>MPVTKHIHRQIVVAFSLITAVCIALTVSFYIFSRNGAQVQHEEAAHSLEATAETARNIVNSHIQGNLQTLVTLSSFIGYDSADGLNSQQLLHDPAFLDQLDVVNSQNAFLRMGVVDTAGQGSFVLLDGSAQLEQDLSQDSAVQRALAGEGNISFTFWDDTLGCYVNRYAVPIYQGGVDGPVIGVLTGTNNTDALRELLSPSLLLNGQVHAHIVNSEGKFVVRNQTYFISEDARSIFDTPAFSDELQQTILSAFAVNESAFFSLTNERTLYEVALIPMGVNDWYIMCVVPQRILVTDLSQWFNLQRITFFVIFLLVILLTLYIYRMMRQNNRSMNKLTYFDSITGAYNRVRFLQEMPSKLTADPKALIVLDIDNAPTIKDLYGLERFNSLLRHIKEALDQQIGPTELFCMGRNERFLLLLDCSDPDQVHQRMSRFFAQIRRFRVSEHQNYQAVCSAGVRFVTNTTPDLERAITEAAMTAETTSGSRQDELLFFDPAIYEPVILRNQIEESMDAALMSGEFVMKLQPKIDLVTGRPGGAEALVRWVRPDGLSFYPDQFIPVFEKNGFCVDLDFYMVDQACRTLRRWLDEGRDVIPISVNQCRLMLYEAGYVQRLCSILNRWNIPPRLIVLEVTESLALESIDRVRAVLLGLHGQGFSISMDDFGSGYSSLNTLKDLPIDELKLDRVFLAARDETDEEKRDLVLKNVIHLAQELHITTVVEGVETEAQLDFIRRMHCDLAQGYYFDRPISVEEFEQKYLPIPHPDRHIS</sequence>
<dbReference type="Pfam" id="PF00990">
    <property type="entry name" value="GGDEF"/>
    <property type="match status" value="1"/>
</dbReference>
<evidence type="ECO:0000313" key="4">
    <source>
        <dbReference type="EMBL" id="TCL57794.1"/>
    </source>
</evidence>
<dbReference type="Gene3D" id="3.30.450.20">
    <property type="entry name" value="PAS domain"/>
    <property type="match status" value="1"/>
</dbReference>
<dbReference type="InterPro" id="IPR035919">
    <property type="entry name" value="EAL_sf"/>
</dbReference>
<gene>
    <name evidence="4" type="ORF">EDD77_10968</name>
</gene>
<dbReference type="InterPro" id="IPR001633">
    <property type="entry name" value="EAL_dom"/>
</dbReference>
<dbReference type="STRING" id="1650663.GCA_001486665_01139"/>
<keyword evidence="1" id="KW-0472">Membrane</keyword>
<dbReference type="CDD" id="cd01948">
    <property type="entry name" value="EAL"/>
    <property type="match status" value="1"/>
</dbReference>
<feature type="transmembrane region" description="Helical" evidence="1">
    <location>
        <begin position="306"/>
        <end position="323"/>
    </location>
</feature>
<dbReference type="AlphaFoldDB" id="A0A4R1QY82"/>
<dbReference type="PANTHER" id="PTHR33121:SF70">
    <property type="entry name" value="SIGNALING PROTEIN YKOW"/>
    <property type="match status" value="1"/>
</dbReference>
<comment type="caution">
    <text evidence="4">The sequence shown here is derived from an EMBL/GenBank/DDBJ whole genome shotgun (WGS) entry which is preliminary data.</text>
</comment>
<feature type="domain" description="EAL" evidence="2">
    <location>
        <begin position="503"/>
        <end position="759"/>
    </location>
</feature>
<dbReference type="InterPro" id="IPR000160">
    <property type="entry name" value="GGDEF_dom"/>
</dbReference>
<dbReference type="SUPFAM" id="SSF55073">
    <property type="entry name" value="Nucleotide cyclase"/>
    <property type="match status" value="1"/>
</dbReference>
<dbReference type="SMART" id="SM00267">
    <property type="entry name" value="GGDEF"/>
    <property type="match status" value="1"/>
</dbReference>
<dbReference type="EMBL" id="SLUM01000009">
    <property type="protein sequence ID" value="TCL57794.1"/>
    <property type="molecule type" value="Genomic_DNA"/>
</dbReference>
<evidence type="ECO:0000256" key="1">
    <source>
        <dbReference type="SAM" id="Phobius"/>
    </source>
</evidence>
<dbReference type="SMART" id="SM00052">
    <property type="entry name" value="EAL"/>
    <property type="match status" value="1"/>
</dbReference>
<dbReference type="Gene3D" id="3.20.20.450">
    <property type="entry name" value="EAL domain"/>
    <property type="match status" value="1"/>
</dbReference>
<dbReference type="PROSITE" id="PS50883">
    <property type="entry name" value="EAL"/>
    <property type="match status" value="1"/>
</dbReference>
<keyword evidence="1" id="KW-1133">Transmembrane helix</keyword>
<evidence type="ECO:0000259" key="3">
    <source>
        <dbReference type="PROSITE" id="PS50887"/>
    </source>
</evidence>
<accession>A0A4R1QY82</accession>
<dbReference type="Pfam" id="PF00563">
    <property type="entry name" value="EAL"/>
    <property type="match status" value="1"/>
</dbReference>
<keyword evidence="1" id="KW-0812">Transmembrane</keyword>
<dbReference type="GO" id="GO:0071111">
    <property type="term" value="F:cyclic-guanylate-specific phosphodiesterase activity"/>
    <property type="evidence" value="ECO:0007669"/>
    <property type="project" value="InterPro"/>
</dbReference>
<name>A0A4R1QY82_9FIRM</name>
<dbReference type="InterPro" id="IPR043128">
    <property type="entry name" value="Rev_trsase/Diguanyl_cyclase"/>
</dbReference>
<dbReference type="Proteomes" id="UP000295184">
    <property type="component" value="Unassembled WGS sequence"/>
</dbReference>
<dbReference type="Gene3D" id="3.30.70.270">
    <property type="match status" value="1"/>
</dbReference>
<dbReference type="PANTHER" id="PTHR33121">
    <property type="entry name" value="CYCLIC DI-GMP PHOSPHODIESTERASE PDEF"/>
    <property type="match status" value="1"/>
</dbReference>
<organism evidence="4 5">
    <name type="scientific">Allofournierella massiliensis</name>
    <dbReference type="NCBI Taxonomy" id="1650663"/>
    <lineage>
        <taxon>Bacteria</taxon>
        <taxon>Bacillati</taxon>
        <taxon>Bacillota</taxon>
        <taxon>Clostridia</taxon>
        <taxon>Eubacteriales</taxon>
        <taxon>Oscillospiraceae</taxon>
        <taxon>Allofournierella</taxon>
    </lineage>
</organism>
<dbReference type="SUPFAM" id="SSF141868">
    <property type="entry name" value="EAL domain-like"/>
    <property type="match status" value="1"/>
</dbReference>
<feature type="domain" description="GGDEF" evidence="3">
    <location>
        <begin position="362"/>
        <end position="494"/>
    </location>
</feature>
<evidence type="ECO:0000313" key="5">
    <source>
        <dbReference type="Proteomes" id="UP000295184"/>
    </source>
</evidence>
<dbReference type="InterPro" id="IPR029787">
    <property type="entry name" value="Nucleotide_cyclase"/>
</dbReference>
<protein>
    <submittedName>
        <fullName evidence="4">EAL domain-containing protein (Putative c-di-GMP-specific phosphodiesterase class I)</fullName>
    </submittedName>
</protein>